<evidence type="ECO:0000256" key="3">
    <source>
        <dbReference type="ARBA" id="ARBA00004065"/>
    </source>
</evidence>
<evidence type="ECO:0000256" key="8">
    <source>
        <dbReference type="ARBA" id="ARBA00022490"/>
    </source>
</evidence>
<evidence type="ECO:0000256" key="15">
    <source>
        <dbReference type="PROSITE-ProRule" id="PRU01319"/>
    </source>
</evidence>
<keyword evidence="13 14" id="KW-0464">Manganese</keyword>
<dbReference type="STRING" id="117157.SAMN04489717_5241"/>
<gene>
    <name evidence="14" type="primary">rnhB</name>
    <name evidence="19" type="ORF">SAMN04489717_5241</name>
</gene>
<evidence type="ECO:0000256" key="4">
    <source>
        <dbReference type="ARBA" id="ARBA00004496"/>
    </source>
</evidence>
<feature type="domain" description="RNase H type-2" evidence="18">
    <location>
        <begin position="28"/>
        <end position="219"/>
    </location>
</feature>
<dbReference type="Gene3D" id="3.30.420.10">
    <property type="entry name" value="Ribonuclease H-like superfamily/Ribonuclease H"/>
    <property type="match status" value="1"/>
</dbReference>
<keyword evidence="20" id="KW-1185">Reference proteome</keyword>
<keyword evidence="9 14" id="KW-0540">Nuclease</keyword>
<dbReference type="GO" id="GO:0004523">
    <property type="term" value="F:RNA-DNA hybrid ribonuclease activity"/>
    <property type="evidence" value="ECO:0007669"/>
    <property type="project" value="UniProtKB-UniRule"/>
</dbReference>
<feature type="region of interest" description="Disordered" evidence="17">
    <location>
        <begin position="218"/>
        <end position="300"/>
    </location>
</feature>
<feature type="compositionally biased region" description="Acidic residues" evidence="17">
    <location>
        <begin position="226"/>
        <end position="239"/>
    </location>
</feature>
<dbReference type="GO" id="GO:0030145">
    <property type="term" value="F:manganese ion binding"/>
    <property type="evidence" value="ECO:0007669"/>
    <property type="project" value="UniProtKB-UniRule"/>
</dbReference>
<evidence type="ECO:0000256" key="10">
    <source>
        <dbReference type="ARBA" id="ARBA00022723"/>
    </source>
</evidence>
<dbReference type="InterPro" id="IPR036397">
    <property type="entry name" value="RNaseH_sf"/>
</dbReference>
<reference evidence="19 20" key="1">
    <citation type="submission" date="2016-10" db="EMBL/GenBank/DDBJ databases">
        <authorList>
            <person name="de Groot N.N."/>
        </authorList>
    </citation>
    <scope>NUCLEOTIDE SEQUENCE [LARGE SCALE GENOMIC DNA]</scope>
    <source>
        <strain evidence="19 20">DSM 22024</strain>
    </source>
</reference>
<dbReference type="GO" id="GO:0043137">
    <property type="term" value="P:DNA replication, removal of RNA primer"/>
    <property type="evidence" value="ECO:0007669"/>
    <property type="project" value="TreeGrafter"/>
</dbReference>
<dbReference type="Proteomes" id="UP000198983">
    <property type="component" value="Chromosome I"/>
</dbReference>
<dbReference type="SUPFAM" id="SSF53098">
    <property type="entry name" value="Ribonuclease H-like"/>
    <property type="match status" value="1"/>
</dbReference>
<evidence type="ECO:0000256" key="11">
    <source>
        <dbReference type="ARBA" id="ARBA00022759"/>
    </source>
</evidence>
<dbReference type="InterPro" id="IPR024567">
    <property type="entry name" value="RNase_HII/HIII_dom"/>
</dbReference>
<evidence type="ECO:0000313" key="20">
    <source>
        <dbReference type="Proteomes" id="UP000198983"/>
    </source>
</evidence>
<dbReference type="GO" id="GO:0003723">
    <property type="term" value="F:RNA binding"/>
    <property type="evidence" value="ECO:0007669"/>
    <property type="project" value="UniProtKB-UniRule"/>
</dbReference>
<dbReference type="NCBIfam" id="NF000595">
    <property type="entry name" value="PRK00015.1-3"/>
    <property type="match status" value="1"/>
</dbReference>
<evidence type="ECO:0000256" key="2">
    <source>
        <dbReference type="ARBA" id="ARBA00001946"/>
    </source>
</evidence>
<evidence type="ECO:0000256" key="14">
    <source>
        <dbReference type="HAMAP-Rule" id="MF_00052"/>
    </source>
</evidence>
<dbReference type="Pfam" id="PF01351">
    <property type="entry name" value="RNase_HII"/>
    <property type="match status" value="1"/>
</dbReference>
<dbReference type="PANTHER" id="PTHR10954">
    <property type="entry name" value="RIBONUCLEASE H2 SUBUNIT A"/>
    <property type="match status" value="1"/>
</dbReference>
<evidence type="ECO:0000256" key="6">
    <source>
        <dbReference type="ARBA" id="ARBA00012180"/>
    </source>
</evidence>
<feature type="binding site" evidence="14 15">
    <location>
        <position position="34"/>
    </location>
    <ligand>
        <name>a divalent metal cation</name>
        <dbReference type="ChEBI" id="CHEBI:60240"/>
    </ligand>
</feature>
<evidence type="ECO:0000256" key="9">
    <source>
        <dbReference type="ARBA" id="ARBA00022722"/>
    </source>
</evidence>
<evidence type="ECO:0000256" key="17">
    <source>
        <dbReference type="SAM" id="MobiDB-lite"/>
    </source>
</evidence>
<organism evidence="19 20">
    <name type="scientific">Actinopolymorpha singaporensis</name>
    <dbReference type="NCBI Taxonomy" id="117157"/>
    <lineage>
        <taxon>Bacteria</taxon>
        <taxon>Bacillati</taxon>
        <taxon>Actinomycetota</taxon>
        <taxon>Actinomycetes</taxon>
        <taxon>Propionibacteriales</taxon>
        <taxon>Actinopolymorphaceae</taxon>
        <taxon>Actinopolymorpha</taxon>
    </lineage>
</organism>
<keyword evidence="8 14" id="KW-0963">Cytoplasm</keyword>
<dbReference type="GO" id="GO:0005737">
    <property type="term" value="C:cytoplasm"/>
    <property type="evidence" value="ECO:0007669"/>
    <property type="project" value="UniProtKB-SubCell"/>
</dbReference>
<protein>
    <recommendedName>
        <fullName evidence="7 14">Ribonuclease HII</fullName>
        <shortName evidence="14">RNase HII</shortName>
        <ecNumber evidence="6 14">3.1.26.4</ecNumber>
    </recommendedName>
</protein>
<comment type="catalytic activity">
    <reaction evidence="1 14 15 16">
        <text>Endonucleolytic cleavage to 5'-phosphomonoester.</text>
        <dbReference type="EC" id="3.1.26.4"/>
    </reaction>
</comment>
<dbReference type="NCBIfam" id="NF000598">
    <property type="entry name" value="PRK00015.2-2"/>
    <property type="match status" value="1"/>
</dbReference>
<evidence type="ECO:0000256" key="1">
    <source>
        <dbReference type="ARBA" id="ARBA00000077"/>
    </source>
</evidence>
<dbReference type="CDD" id="cd07182">
    <property type="entry name" value="RNase_HII_bacteria_HII_like"/>
    <property type="match status" value="1"/>
</dbReference>
<keyword evidence="11 14" id="KW-0255">Endonuclease</keyword>
<evidence type="ECO:0000256" key="13">
    <source>
        <dbReference type="ARBA" id="ARBA00023211"/>
    </source>
</evidence>
<comment type="function">
    <text evidence="3 14 16">Endonuclease that specifically degrades the RNA of RNA-DNA hybrids.</text>
</comment>
<sequence length="300" mass="31879">MPAVRRVVVRRDSGLYAYERALVRGGLAPVAGVDEAGRGACAGPLVSAAVILPEGSRGEVRGLADSKLLTAAARERCYAEIVRRAVAWSVVVVPPAECDRLGMHRVNIEALRRALFALDTRPAYVLTDGFPVDGLGAPGLAVWKGDRVIACIAAASVIAKVTRDRLMCELAERYPAYDFATHKGYCTADHQTALDRHGPCPEHRLRYINVMRAAGVDRTGSIPVEELPEEPPEEPEPRDEPDGSSPAGSVPGRSSGMGQNGSGTAPVPDGDRPADDQPTDSEDLVSVTTGNRARGGERAR</sequence>
<dbReference type="InterPro" id="IPR022898">
    <property type="entry name" value="RNase_HII"/>
</dbReference>
<dbReference type="EC" id="3.1.26.4" evidence="6 14"/>
<dbReference type="GO" id="GO:0006298">
    <property type="term" value="P:mismatch repair"/>
    <property type="evidence" value="ECO:0007669"/>
    <property type="project" value="TreeGrafter"/>
</dbReference>
<dbReference type="InterPro" id="IPR012337">
    <property type="entry name" value="RNaseH-like_sf"/>
</dbReference>
<dbReference type="HAMAP" id="MF_00052_B">
    <property type="entry name" value="RNase_HII_B"/>
    <property type="match status" value="1"/>
</dbReference>
<keyword evidence="12 14" id="KW-0378">Hydrolase</keyword>
<dbReference type="PROSITE" id="PS51975">
    <property type="entry name" value="RNASE_H_2"/>
    <property type="match status" value="1"/>
</dbReference>
<keyword evidence="10 14" id="KW-0479">Metal-binding</keyword>
<evidence type="ECO:0000256" key="5">
    <source>
        <dbReference type="ARBA" id="ARBA00007383"/>
    </source>
</evidence>
<comment type="cofactor">
    <cofactor evidence="14 15">
        <name>Mn(2+)</name>
        <dbReference type="ChEBI" id="CHEBI:29035"/>
    </cofactor>
    <cofactor evidence="14 15">
        <name>Mg(2+)</name>
        <dbReference type="ChEBI" id="CHEBI:18420"/>
    </cofactor>
    <text evidence="14 15">Manganese or magnesium. Binds 1 divalent metal ion per monomer in the absence of substrate. May bind a second metal ion after substrate binding.</text>
</comment>
<dbReference type="InterPro" id="IPR001352">
    <property type="entry name" value="RNase_HII/HIII"/>
</dbReference>
<dbReference type="GO" id="GO:0032299">
    <property type="term" value="C:ribonuclease H2 complex"/>
    <property type="evidence" value="ECO:0007669"/>
    <property type="project" value="TreeGrafter"/>
</dbReference>
<comment type="cofactor">
    <cofactor evidence="2">
        <name>Mg(2+)</name>
        <dbReference type="ChEBI" id="CHEBI:18420"/>
    </cofactor>
</comment>
<dbReference type="EMBL" id="LT629732">
    <property type="protein sequence ID" value="SDT15242.1"/>
    <property type="molecule type" value="Genomic_DNA"/>
</dbReference>
<evidence type="ECO:0000256" key="16">
    <source>
        <dbReference type="RuleBase" id="RU003515"/>
    </source>
</evidence>
<dbReference type="PANTHER" id="PTHR10954:SF18">
    <property type="entry name" value="RIBONUCLEASE HII"/>
    <property type="match status" value="1"/>
</dbReference>
<evidence type="ECO:0000256" key="12">
    <source>
        <dbReference type="ARBA" id="ARBA00022801"/>
    </source>
</evidence>
<name>A0A1H1Y1C9_9ACTN</name>
<evidence type="ECO:0000256" key="7">
    <source>
        <dbReference type="ARBA" id="ARBA00019179"/>
    </source>
</evidence>
<evidence type="ECO:0000259" key="18">
    <source>
        <dbReference type="PROSITE" id="PS51975"/>
    </source>
</evidence>
<feature type="binding site" evidence="14 15">
    <location>
        <position position="128"/>
    </location>
    <ligand>
        <name>a divalent metal cation</name>
        <dbReference type="ChEBI" id="CHEBI:60240"/>
    </ligand>
</feature>
<feature type="binding site" evidence="14 15">
    <location>
        <position position="35"/>
    </location>
    <ligand>
        <name>a divalent metal cation</name>
        <dbReference type="ChEBI" id="CHEBI:60240"/>
    </ligand>
</feature>
<comment type="subcellular location">
    <subcellularLocation>
        <location evidence="4 14">Cytoplasm</location>
    </subcellularLocation>
</comment>
<accession>A0A1H1Y1C9</accession>
<proteinExistence type="inferred from homology"/>
<dbReference type="OrthoDB" id="9803420at2"/>
<dbReference type="AlphaFoldDB" id="A0A1H1Y1C9"/>
<comment type="similarity">
    <text evidence="5 14 16">Belongs to the RNase HII family.</text>
</comment>
<evidence type="ECO:0000313" key="19">
    <source>
        <dbReference type="EMBL" id="SDT15242.1"/>
    </source>
</evidence>